<feature type="domain" description="GerMN" evidence="2">
    <location>
        <begin position="208"/>
        <end position="299"/>
    </location>
</feature>
<proteinExistence type="predicted"/>
<evidence type="ECO:0000313" key="4">
    <source>
        <dbReference type="Proteomes" id="UP001164305"/>
    </source>
</evidence>
<dbReference type="InterPro" id="IPR019606">
    <property type="entry name" value="GerMN"/>
</dbReference>
<dbReference type="Pfam" id="PF10647">
    <property type="entry name" value="Gmad1"/>
    <property type="match status" value="1"/>
</dbReference>
<accession>A0ABY6FXR9</accession>
<organism evidence="3 4">
    <name type="scientific">Brachybacterium huguangmaarense</name>
    <dbReference type="NCBI Taxonomy" id="1652028"/>
    <lineage>
        <taxon>Bacteria</taxon>
        <taxon>Bacillati</taxon>
        <taxon>Actinomycetota</taxon>
        <taxon>Actinomycetes</taxon>
        <taxon>Micrococcales</taxon>
        <taxon>Dermabacteraceae</taxon>
        <taxon>Brachybacterium</taxon>
    </lineage>
</organism>
<dbReference type="InterPro" id="IPR059026">
    <property type="entry name" value="LpqB_N"/>
</dbReference>
<keyword evidence="1" id="KW-0732">Signal</keyword>
<reference evidence="3" key="1">
    <citation type="submission" date="2022-10" db="EMBL/GenBank/DDBJ databases">
        <title>Whole-Genome Sequencing of Brachybacterium huguangmaarense BRM-3, Isolated from Betula schmidtii.</title>
        <authorList>
            <person name="Haam D."/>
        </authorList>
    </citation>
    <scope>NUCLEOTIDE SEQUENCE</scope>
    <source>
        <strain evidence="3">BRM-3</strain>
    </source>
</reference>
<dbReference type="EMBL" id="CP107020">
    <property type="protein sequence ID" value="UYG15713.1"/>
    <property type="molecule type" value="Genomic_DNA"/>
</dbReference>
<sequence>MPADRPCPARRVVLRLGAAGAVAATAACARIPRSSSVDSTPVGDAQDVGAPYVQPRPPADGASPVEIVTGFVQAGVGIDDDFAVARSYLTADARRSWEPTAAVTVYSGGQEFDAASTGTGSVKLSVEAVAQVDAQGVRTVLAATSAREIDIALEQVDGQWRISRPPAGIFLSEQAFEILFTPGRLYFPEPRRRHLVPDVRWVTSQGQAAALLRQLGGGPAPWLAAAVASAVPAALGTERSTVSTDRLGAVQVTLPAAIAAMDRQERAVALAQITATLRSLPLLGEASLVSGGEQLVVDPALELARALPGHRPLGAGATGIVTLAEGGAAPAPLVPDLAATALRDPALSSAGVQAAALADDGHTLLIATTDSSAPVRTVAPGTVLAGPCIDDLGYVWTAPRDTSGAVEAFVGADVSRDVRLDAPWLVGREPVWLHLAPDATRLVVLSDGPDSARIDLCAVARDAQGTPTALTEPVTVPTGAADLTSLVQATWYDEVAVILLGADADGAPRAVVDDLATGAESLPAPPVGTTRLAGSATAGVIFSSTDEPSLARSDGSTWSFLSEPASCPSFY</sequence>
<dbReference type="RefSeq" id="WP_263592927.1">
    <property type="nucleotide sequence ID" value="NZ_CP107020.1"/>
</dbReference>
<dbReference type="PROSITE" id="PS51257">
    <property type="entry name" value="PROKAR_LIPOPROTEIN"/>
    <property type="match status" value="1"/>
</dbReference>
<dbReference type="Pfam" id="PF25976">
    <property type="entry name" value="LpqB_N"/>
    <property type="match status" value="1"/>
</dbReference>
<dbReference type="PROSITE" id="PS51318">
    <property type="entry name" value="TAT"/>
    <property type="match status" value="1"/>
</dbReference>
<feature type="signal peptide" evidence="1">
    <location>
        <begin position="1"/>
        <end position="29"/>
    </location>
</feature>
<evidence type="ECO:0000259" key="2">
    <source>
        <dbReference type="SMART" id="SM00909"/>
    </source>
</evidence>
<evidence type="ECO:0000256" key="1">
    <source>
        <dbReference type="SAM" id="SignalP"/>
    </source>
</evidence>
<dbReference type="SMART" id="SM00909">
    <property type="entry name" value="Germane"/>
    <property type="match status" value="1"/>
</dbReference>
<keyword evidence="4" id="KW-1185">Reference proteome</keyword>
<gene>
    <name evidence="3" type="ORF">BRM3_08655</name>
</gene>
<name>A0ABY6FXR9_9MICO</name>
<feature type="chain" id="PRO_5045543628" evidence="1">
    <location>
        <begin position="30"/>
        <end position="571"/>
    </location>
</feature>
<dbReference type="InterPro" id="IPR006311">
    <property type="entry name" value="TAT_signal"/>
</dbReference>
<dbReference type="Pfam" id="PF10646">
    <property type="entry name" value="Germane"/>
    <property type="match status" value="1"/>
</dbReference>
<dbReference type="InterPro" id="IPR018910">
    <property type="entry name" value="LpqB_C"/>
</dbReference>
<protein>
    <submittedName>
        <fullName evidence="3">LpqB family beta-propeller domain-containing protein</fullName>
    </submittedName>
</protein>
<evidence type="ECO:0000313" key="3">
    <source>
        <dbReference type="EMBL" id="UYG15713.1"/>
    </source>
</evidence>
<dbReference type="Proteomes" id="UP001164305">
    <property type="component" value="Chromosome"/>
</dbReference>